<evidence type="ECO:0000313" key="2">
    <source>
        <dbReference type="EMBL" id="ACL77691.1"/>
    </source>
</evidence>
<feature type="transmembrane region" description="Helical" evidence="1">
    <location>
        <begin position="119"/>
        <end position="142"/>
    </location>
</feature>
<dbReference type="KEGG" id="cce:Ccel_3403"/>
<dbReference type="HOGENOM" id="CLU_1903080_0_0_9"/>
<organism evidence="2 3">
    <name type="scientific">Ruminiclostridium cellulolyticum (strain ATCC 35319 / DSM 5812 / JCM 6584 / H10)</name>
    <name type="common">Clostridium cellulolyticum</name>
    <dbReference type="NCBI Taxonomy" id="394503"/>
    <lineage>
        <taxon>Bacteria</taxon>
        <taxon>Bacillati</taxon>
        <taxon>Bacillota</taxon>
        <taxon>Clostridia</taxon>
        <taxon>Eubacteriales</taxon>
        <taxon>Oscillospiraceae</taxon>
        <taxon>Ruminiclostridium</taxon>
    </lineage>
</organism>
<accession>B8I1Q6</accession>
<keyword evidence="1" id="KW-1133">Transmembrane helix</keyword>
<evidence type="ECO:0000313" key="3">
    <source>
        <dbReference type="Proteomes" id="UP000001349"/>
    </source>
</evidence>
<proteinExistence type="predicted"/>
<evidence type="ECO:0000256" key="1">
    <source>
        <dbReference type="SAM" id="Phobius"/>
    </source>
</evidence>
<dbReference type="EMBL" id="CP001348">
    <property type="protein sequence ID" value="ACL77691.1"/>
    <property type="molecule type" value="Genomic_DNA"/>
</dbReference>
<keyword evidence="3" id="KW-1185">Reference proteome</keyword>
<feature type="transmembrane region" description="Helical" evidence="1">
    <location>
        <begin position="55"/>
        <end position="76"/>
    </location>
</feature>
<dbReference type="Proteomes" id="UP000001349">
    <property type="component" value="Chromosome"/>
</dbReference>
<keyword evidence="1" id="KW-0812">Transmembrane</keyword>
<dbReference type="STRING" id="394503.Ccel_3403"/>
<feature type="transmembrane region" description="Helical" evidence="1">
    <location>
        <begin position="29"/>
        <end position="49"/>
    </location>
</feature>
<dbReference type="AlphaFoldDB" id="B8I1Q6"/>
<name>B8I1Q6_RUMCH</name>
<gene>
    <name evidence="2" type="ordered locus">Ccel_3403</name>
</gene>
<protein>
    <submittedName>
        <fullName evidence="2">Uncharacterized protein</fullName>
    </submittedName>
</protein>
<reference evidence="2 3" key="1">
    <citation type="submission" date="2009-01" db="EMBL/GenBank/DDBJ databases">
        <title>Complete sequence of Clostridium cellulolyticum H10.</title>
        <authorList>
            <consortium name="US DOE Joint Genome Institute"/>
            <person name="Lucas S."/>
            <person name="Copeland A."/>
            <person name="Lapidus A."/>
            <person name="Glavina del Rio T."/>
            <person name="Dalin E."/>
            <person name="Tice H."/>
            <person name="Bruce D."/>
            <person name="Goodwin L."/>
            <person name="Pitluck S."/>
            <person name="Chertkov O."/>
            <person name="Saunders E."/>
            <person name="Brettin T."/>
            <person name="Detter J.C."/>
            <person name="Han C."/>
            <person name="Larimer F."/>
            <person name="Land M."/>
            <person name="Hauser L."/>
            <person name="Kyrpides N."/>
            <person name="Ivanova N."/>
            <person name="Zhou J."/>
            <person name="Richardson P."/>
        </authorList>
    </citation>
    <scope>NUCLEOTIDE SEQUENCE [LARGE SCALE GENOMIC DNA]</scope>
    <source>
        <strain evidence="3">ATCC 35319 / DSM 5812 / JCM 6584 / H10</strain>
    </source>
</reference>
<keyword evidence="1" id="KW-0472">Membrane</keyword>
<feature type="transmembrane region" description="Helical" evidence="1">
    <location>
        <begin position="83"/>
        <end position="107"/>
    </location>
</feature>
<sequence length="154" mass="17790">MILYNITEFVFEMMLINDEVKMRKIFRTLGISIFNAIIICIMLMIIIRINLPMAGIYSVFGVSSILFPVVVLLLYIRIWGAETMVIVPISLILSALYSLGISIYSYYGTGGFSIMFKDLMYFIYFLPSAIYCITGWIIFAAMAKMFKTTRRREF</sequence>
<dbReference type="eggNOG" id="ENOG5033WF7">
    <property type="taxonomic scope" value="Bacteria"/>
</dbReference>